<evidence type="ECO:0000256" key="1">
    <source>
        <dbReference type="SAM" id="SignalP"/>
    </source>
</evidence>
<keyword evidence="1" id="KW-0732">Signal</keyword>
<feature type="domain" description="Solute-binding protein family 3/N-terminal" evidence="2">
    <location>
        <begin position="36"/>
        <end position="254"/>
    </location>
</feature>
<dbReference type="Proteomes" id="UP000624279">
    <property type="component" value="Unassembled WGS sequence"/>
</dbReference>
<gene>
    <name evidence="3" type="ORF">H8K55_03750</name>
</gene>
<keyword evidence="4" id="KW-1185">Reference proteome</keyword>
<accession>A0ABR6Y7U7</accession>
<proteinExistence type="predicted"/>
<dbReference type="Gene3D" id="3.40.190.10">
    <property type="entry name" value="Periplasmic binding protein-like II"/>
    <property type="match status" value="2"/>
</dbReference>
<dbReference type="InterPro" id="IPR001638">
    <property type="entry name" value="Solute-binding_3/MltF_N"/>
</dbReference>
<comment type="caution">
    <text evidence="3">The sequence shown here is derived from an EMBL/GenBank/DDBJ whole genome shotgun (WGS) entry which is preliminary data.</text>
</comment>
<organism evidence="3 4">
    <name type="scientific">Undibacterium flavidum</name>
    <dbReference type="NCBI Taxonomy" id="2762297"/>
    <lineage>
        <taxon>Bacteria</taxon>
        <taxon>Pseudomonadati</taxon>
        <taxon>Pseudomonadota</taxon>
        <taxon>Betaproteobacteria</taxon>
        <taxon>Burkholderiales</taxon>
        <taxon>Oxalobacteraceae</taxon>
        <taxon>Undibacterium</taxon>
    </lineage>
</organism>
<feature type="chain" id="PRO_5046068447" evidence="1">
    <location>
        <begin position="22"/>
        <end position="256"/>
    </location>
</feature>
<evidence type="ECO:0000259" key="2">
    <source>
        <dbReference type="Pfam" id="PF00497"/>
    </source>
</evidence>
<dbReference type="RefSeq" id="WP_186940698.1">
    <property type="nucleotide sequence ID" value="NZ_JACOGA010000003.1"/>
</dbReference>
<evidence type="ECO:0000313" key="3">
    <source>
        <dbReference type="EMBL" id="MBC3872690.1"/>
    </source>
</evidence>
<reference evidence="3 4" key="1">
    <citation type="submission" date="2020-08" db="EMBL/GenBank/DDBJ databases">
        <title>Novel species isolated from subtropical streams in China.</title>
        <authorList>
            <person name="Lu H."/>
        </authorList>
    </citation>
    <scope>NUCLEOTIDE SEQUENCE [LARGE SCALE GENOMIC DNA]</scope>
    <source>
        <strain evidence="3 4">LX15W</strain>
    </source>
</reference>
<protein>
    <submittedName>
        <fullName evidence="3">Transporter substrate-binding domain-containing protein</fullName>
    </submittedName>
</protein>
<name>A0ABR6Y7U7_9BURK</name>
<sequence>MRLTQSVLAMLLCCIQYSSMATIVIRTAAQESSEPKYIAINQAGKPAIGGICVDIFRAMENLAPNLRFQGDQVWMPRMRIDAHFRDNRIDVICGVQNITRNTEHYQLLATPLFTVNYLLAVRVDDPIKVQSWDDIRQLDNEGIIMAIHGFGIVDILHKLGGLQIDAGATSSLSNLRKLLAGRGRFYCHRSPGIKAAIKSAHLENKIRLLDQPTLSEKFYMGVRKNLAPEQIKLISDALQVLDKNGELKRIFEQYRE</sequence>
<dbReference type="EMBL" id="JACOGA010000003">
    <property type="protein sequence ID" value="MBC3872690.1"/>
    <property type="molecule type" value="Genomic_DNA"/>
</dbReference>
<dbReference type="Pfam" id="PF00497">
    <property type="entry name" value="SBP_bac_3"/>
    <property type="match status" value="1"/>
</dbReference>
<feature type="signal peptide" evidence="1">
    <location>
        <begin position="1"/>
        <end position="21"/>
    </location>
</feature>
<dbReference type="SUPFAM" id="SSF53850">
    <property type="entry name" value="Periplasmic binding protein-like II"/>
    <property type="match status" value="1"/>
</dbReference>
<evidence type="ECO:0000313" key="4">
    <source>
        <dbReference type="Proteomes" id="UP000624279"/>
    </source>
</evidence>